<sequence>MCEQVYRHYAGCNHLYRTDIQWCAAAKRRPAPQREPCQPAKDLPMVLSKWERDNVGLCDRCLDLKLYGSPGTLRGEAEFGTQAGDVEPGSL</sequence>
<accession>A0ACD1GXG8</accession>
<proteinExistence type="predicted"/>
<organism evidence="1 2">
    <name type="scientific">Aspergillus aculeatinus CBS 121060</name>
    <dbReference type="NCBI Taxonomy" id="1448322"/>
    <lineage>
        <taxon>Eukaryota</taxon>
        <taxon>Fungi</taxon>
        <taxon>Dikarya</taxon>
        <taxon>Ascomycota</taxon>
        <taxon>Pezizomycotina</taxon>
        <taxon>Eurotiomycetes</taxon>
        <taxon>Eurotiomycetidae</taxon>
        <taxon>Eurotiales</taxon>
        <taxon>Aspergillaceae</taxon>
        <taxon>Aspergillus</taxon>
        <taxon>Aspergillus subgen. Circumdati</taxon>
    </lineage>
</organism>
<protein>
    <submittedName>
        <fullName evidence="1">Uncharacterized protein</fullName>
    </submittedName>
</protein>
<dbReference type="Proteomes" id="UP000249661">
    <property type="component" value="Unassembled WGS sequence"/>
</dbReference>
<evidence type="ECO:0000313" key="1">
    <source>
        <dbReference type="EMBL" id="RAH66036.1"/>
    </source>
</evidence>
<gene>
    <name evidence="1" type="ORF">BO66DRAFT_474518</name>
</gene>
<dbReference type="EMBL" id="KZ824986">
    <property type="protein sequence ID" value="RAH66036.1"/>
    <property type="molecule type" value="Genomic_DNA"/>
</dbReference>
<reference evidence="1" key="1">
    <citation type="submission" date="2018-02" db="EMBL/GenBank/DDBJ databases">
        <title>The genomes of Aspergillus section Nigri reveals drivers in fungal speciation.</title>
        <authorList>
            <consortium name="DOE Joint Genome Institute"/>
            <person name="Vesth T.C."/>
            <person name="Nybo J."/>
            <person name="Theobald S."/>
            <person name="Brandl J."/>
            <person name="Frisvad J.C."/>
            <person name="Nielsen K.F."/>
            <person name="Lyhne E.K."/>
            <person name="Kogle M.E."/>
            <person name="Kuo A."/>
            <person name="Riley R."/>
            <person name="Clum A."/>
            <person name="Nolan M."/>
            <person name="Lipzen A."/>
            <person name="Salamov A."/>
            <person name="Henrissat B."/>
            <person name="Wiebenga A."/>
            <person name="De vries R.P."/>
            <person name="Grigoriev I.V."/>
            <person name="Mortensen U.H."/>
            <person name="Andersen M.R."/>
            <person name="Baker S.E."/>
        </authorList>
    </citation>
    <scope>NUCLEOTIDE SEQUENCE</scope>
    <source>
        <strain evidence="1">CBS 121060</strain>
    </source>
</reference>
<keyword evidence="2" id="KW-1185">Reference proteome</keyword>
<evidence type="ECO:0000313" key="2">
    <source>
        <dbReference type="Proteomes" id="UP000249661"/>
    </source>
</evidence>
<name>A0ACD1GXG8_9EURO</name>